<dbReference type="EMBL" id="GGEC01068871">
    <property type="protein sequence ID" value="MBX49355.1"/>
    <property type="molecule type" value="Transcribed_RNA"/>
</dbReference>
<organism evidence="1">
    <name type="scientific">Rhizophora mucronata</name>
    <name type="common">Asiatic mangrove</name>
    <dbReference type="NCBI Taxonomy" id="61149"/>
    <lineage>
        <taxon>Eukaryota</taxon>
        <taxon>Viridiplantae</taxon>
        <taxon>Streptophyta</taxon>
        <taxon>Embryophyta</taxon>
        <taxon>Tracheophyta</taxon>
        <taxon>Spermatophyta</taxon>
        <taxon>Magnoliopsida</taxon>
        <taxon>eudicotyledons</taxon>
        <taxon>Gunneridae</taxon>
        <taxon>Pentapetalae</taxon>
        <taxon>rosids</taxon>
        <taxon>fabids</taxon>
        <taxon>Malpighiales</taxon>
        <taxon>Rhizophoraceae</taxon>
        <taxon>Rhizophora</taxon>
    </lineage>
</organism>
<dbReference type="AlphaFoldDB" id="A0A2P2P3M4"/>
<name>A0A2P2P3M4_RHIMU</name>
<proteinExistence type="predicted"/>
<sequence length="20" mass="2472">MVLEDSTLTRWEYIDMINNK</sequence>
<protein>
    <submittedName>
        <fullName evidence="1">Uncharacterized protein</fullName>
    </submittedName>
</protein>
<reference evidence="1" key="1">
    <citation type="submission" date="2018-02" db="EMBL/GenBank/DDBJ databases">
        <title>Rhizophora mucronata_Transcriptome.</title>
        <authorList>
            <person name="Meera S.P."/>
            <person name="Sreeshan A."/>
            <person name="Augustine A."/>
        </authorList>
    </citation>
    <scope>NUCLEOTIDE SEQUENCE</scope>
    <source>
        <tissue evidence="1">Leaf</tissue>
    </source>
</reference>
<accession>A0A2P2P3M4</accession>
<evidence type="ECO:0000313" key="1">
    <source>
        <dbReference type="EMBL" id="MBX49355.1"/>
    </source>
</evidence>